<comment type="caution">
    <text evidence="1">The sequence shown here is derived from an EMBL/GenBank/DDBJ whole genome shotgun (WGS) entry which is preliminary data.</text>
</comment>
<keyword evidence="2" id="KW-1185">Reference proteome</keyword>
<reference evidence="2" key="1">
    <citation type="journal article" date="2019" name="Int. J. Syst. Evol. Microbiol.">
        <title>The Global Catalogue of Microorganisms (GCM) 10K type strain sequencing project: providing services to taxonomists for standard genome sequencing and annotation.</title>
        <authorList>
            <consortium name="The Broad Institute Genomics Platform"/>
            <consortium name="The Broad Institute Genome Sequencing Center for Infectious Disease"/>
            <person name="Wu L."/>
            <person name="Ma J."/>
        </authorList>
    </citation>
    <scope>NUCLEOTIDE SEQUENCE [LARGE SCALE GENOMIC DNA]</scope>
    <source>
        <strain evidence="2">CCM 8391</strain>
    </source>
</reference>
<proteinExistence type="predicted"/>
<gene>
    <name evidence="1" type="ORF">ACFQE5_01580</name>
</gene>
<evidence type="ECO:0000313" key="1">
    <source>
        <dbReference type="EMBL" id="MFC5992897.1"/>
    </source>
</evidence>
<name>A0ABW1IWZ3_9PSEU</name>
<dbReference type="Proteomes" id="UP001596302">
    <property type="component" value="Unassembled WGS sequence"/>
</dbReference>
<evidence type="ECO:0000313" key="2">
    <source>
        <dbReference type="Proteomes" id="UP001596302"/>
    </source>
</evidence>
<dbReference type="RefSeq" id="WP_379581923.1">
    <property type="nucleotide sequence ID" value="NZ_JBHSQW010000002.1"/>
</dbReference>
<dbReference type="EMBL" id="JBHSQW010000002">
    <property type="protein sequence ID" value="MFC5992897.1"/>
    <property type="molecule type" value="Genomic_DNA"/>
</dbReference>
<organism evidence="1 2">
    <name type="scientific">Pseudonocardia hispaniensis</name>
    <dbReference type="NCBI Taxonomy" id="904933"/>
    <lineage>
        <taxon>Bacteria</taxon>
        <taxon>Bacillati</taxon>
        <taxon>Actinomycetota</taxon>
        <taxon>Actinomycetes</taxon>
        <taxon>Pseudonocardiales</taxon>
        <taxon>Pseudonocardiaceae</taxon>
        <taxon>Pseudonocardia</taxon>
    </lineage>
</organism>
<accession>A0ABW1IWZ3</accession>
<protein>
    <submittedName>
        <fullName evidence="1">Uncharacterized protein</fullName>
    </submittedName>
</protein>
<sequence>MVDGAGLREDPLGCRYRPRHVEIEYSCLGAGEPRRVQVRLSGPETREDGTDSDRATGQTWWRAADTPRPEGMPAWLARLVADHHPDKETP</sequence>